<name>A0A0P6XZ83_9CHLR</name>
<protein>
    <recommendedName>
        <fullName evidence="11">Glycosyltransferase RgtA/B/C/D-like domain-containing protein</fullName>
    </recommendedName>
</protein>
<accession>A0A0P6XZ83</accession>
<keyword evidence="3" id="KW-0328">Glycosyltransferase</keyword>
<keyword evidence="5 8" id="KW-0812">Transmembrane</keyword>
<dbReference type="GO" id="GO:0005886">
    <property type="term" value="C:plasma membrane"/>
    <property type="evidence" value="ECO:0007669"/>
    <property type="project" value="UniProtKB-SubCell"/>
</dbReference>
<evidence type="ECO:0000256" key="6">
    <source>
        <dbReference type="ARBA" id="ARBA00022989"/>
    </source>
</evidence>
<evidence type="ECO:0000256" key="8">
    <source>
        <dbReference type="SAM" id="Phobius"/>
    </source>
</evidence>
<keyword evidence="2" id="KW-1003">Cell membrane</keyword>
<dbReference type="InterPro" id="IPR050297">
    <property type="entry name" value="LipidA_mod_glycosyltrf_83"/>
</dbReference>
<evidence type="ECO:0000256" key="1">
    <source>
        <dbReference type="ARBA" id="ARBA00004651"/>
    </source>
</evidence>
<sequence>MLTAAAGWKAWLLARGSFPFNADEAIVALMGRHILAGARPTFFYGQAYMGSLDAYLVAAGFALFGPAVWVVRLVQTLLFLGILLSTYAIGARILRSERLGLLAVGLLVFPVVNLTLYTTVSLGGYGEALLIGNLLIWMGLILVERLKEEPAKLEARDAALGAVWGLTAGLGVWANGLSLVYAAPVGLAILAYSVRARIGWTRRGLLWGALISGGVLGAAPFWGYGMTNGWQSLVGELLGSAVAVEGGSWLLRSFNHLVRLVLLGGTATLGFRPPWEVRWLLLPLMPAIFIFWVCVLGYGFKQVKGNHPQSWVWRVLAGVGLTLAAGFVFTSFGIDPSGRYFAPYSILLALAGGGLLDWLYQRRRWWALAALAVVLAYQWGGTLDCALRKPPALTTQFDLQTVIEDGYQEELITFLEEQGETRGYSTYWVAYPLAFLSEERLIFVPRLPYHHDMRYTTRDDRYAPYRERVEANEKIAYITASNPNLDVWLREGFAGLGVEWSEAEIGPYRVYYAFSRAVRPAEVGLGETRGAVETE</sequence>
<feature type="transmembrane region" description="Helical" evidence="8">
    <location>
        <begin position="205"/>
        <end position="224"/>
    </location>
</feature>
<evidence type="ECO:0000256" key="4">
    <source>
        <dbReference type="ARBA" id="ARBA00022679"/>
    </source>
</evidence>
<dbReference type="PANTHER" id="PTHR33908:SF11">
    <property type="entry name" value="MEMBRANE PROTEIN"/>
    <property type="match status" value="1"/>
</dbReference>
<evidence type="ECO:0000256" key="5">
    <source>
        <dbReference type="ARBA" id="ARBA00022692"/>
    </source>
</evidence>
<comment type="caution">
    <text evidence="9">The sequence shown here is derived from an EMBL/GenBank/DDBJ whole genome shotgun (WGS) entry which is preliminary data.</text>
</comment>
<dbReference type="PANTHER" id="PTHR33908">
    <property type="entry name" value="MANNOSYLTRANSFERASE YKCB-RELATED"/>
    <property type="match status" value="1"/>
</dbReference>
<feature type="transmembrane region" description="Helical" evidence="8">
    <location>
        <begin position="52"/>
        <end position="71"/>
    </location>
</feature>
<proteinExistence type="predicted"/>
<evidence type="ECO:0000313" key="9">
    <source>
        <dbReference type="EMBL" id="KPL81747.1"/>
    </source>
</evidence>
<keyword evidence="10" id="KW-1185">Reference proteome</keyword>
<reference evidence="9 10" key="1">
    <citation type="submission" date="2015-07" db="EMBL/GenBank/DDBJ databases">
        <title>Genome sequence of Levilinea saccharolytica DSM 16555.</title>
        <authorList>
            <person name="Hemp J."/>
            <person name="Ward L.M."/>
            <person name="Pace L.A."/>
            <person name="Fischer W.W."/>
        </authorList>
    </citation>
    <scope>NUCLEOTIDE SEQUENCE [LARGE SCALE GENOMIC DNA]</scope>
    <source>
        <strain evidence="9 10">KIBI-1</strain>
    </source>
</reference>
<evidence type="ECO:0000256" key="7">
    <source>
        <dbReference type="ARBA" id="ARBA00023136"/>
    </source>
</evidence>
<feature type="transmembrane region" description="Helical" evidence="8">
    <location>
        <begin position="101"/>
        <end position="119"/>
    </location>
</feature>
<organism evidence="9 10">
    <name type="scientific">Levilinea saccharolytica</name>
    <dbReference type="NCBI Taxonomy" id="229921"/>
    <lineage>
        <taxon>Bacteria</taxon>
        <taxon>Bacillati</taxon>
        <taxon>Chloroflexota</taxon>
        <taxon>Anaerolineae</taxon>
        <taxon>Anaerolineales</taxon>
        <taxon>Anaerolineaceae</taxon>
        <taxon>Levilinea</taxon>
    </lineage>
</organism>
<feature type="transmembrane region" description="Helical" evidence="8">
    <location>
        <begin position="312"/>
        <end position="334"/>
    </location>
</feature>
<feature type="transmembrane region" description="Helical" evidence="8">
    <location>
        <begin position="179"/>
        <end position="198"/>
    </location>
</feature>
<evidence type="ECO:0000256" key="2">
    <source>
        <dbReference type="ARBA" id="ARBA00022475"/>
    </source>
</evidence>
<dbReference type="Proteomes" id="UP000050501">
    <property type="component" value="Unassembled WGS sequence"/>
</dbReference>
<feature type="transmembrane region" description="Helical" evidence="8">
    <location>
        <begin position="340"/>
        <end position="360"/>
    </location>
</feature>
<dbReference type="GO" id="GO:0016763">
    <property type="term" value="F:pentosyltransferase activity"/>
    <property type="evidence" value="ECO:0007669"/>
    <property type="project" value="TreeGrafter"/>
</dbReference>
<dbReference type="STRING" id="229921.ADN01_09105"/>
<gene>
    <name evidence="9" type="ORF">ADN01_09105</name>
</gene>
<keyword evidence="6 8" id="KW-1133">Transmembrane helix</keyword>
<keyword evidence="4" id="KW-0808">Transferase</keyword>
<keyword evidence="7 8" id="KW-0472">Membrane</keyword>
<feature type="transmembrane region" description="Helical" evidence="8">
    <location>
        <begin position="77"/>
        <end position="94"/>
    </location>
</feature>
<evidence type="ECO:0008006" key="11">
    <source>
        <dbReference type="Google" id="ProtNLM"/>
    </source>
</evidence>
<feature type="transmembrane region" description="Helical" evidence="8">
    <location>
        <begin position="281"/>
        <end position="300"/>
    </location>
</feature>
<dbReference type="AlphaFoldDB" id="A0A0P6XZ83"/>
<dbReference type="GO" id="GO:0009103">
    <property type="term" value="P:lipopolysaccharide biosynthetic process"/>
    <property type="evidence" value="ECO:0007669"/>
    <property type="project" value="UniProtKB-ARBA"/>
</dbReference>
<evidence type="ECO:0000313" key="10">
    <source>
        <dbReference type="Proteomes" id="UP000050501"/>
    </source>
</evidence>
<evidence type="ECO:0000256" key="3">
    <source>
        <dbReference type="ARBA" id="ARBA00022676"/>
    </source>
</evidence>
<dbReference type="EMBL" id="LGCM01000035">
    <property type="protein sequence ID" value="KPL81747.1"/>
    <property type="molecule type" value="Genomic_DNA"/>
</dbReference>
<feature type="transmembrane region" description="Helical" evidence="8">
    <location>
        <begin position="365"/>
        <end position="381"/>
    </location>
</feature>
<comment type="subcellular location">
    <subcellularLocation>
        <location evidence="1">Cell membrane</location>
        <topology evidence="1">Multi-pass membrane protein</topology>
    </subcellularLocation>
</comment>